<gene>
    <name evidence="2" type="ORF">IX38_05590</name>
</gene>
<evidence type="ECO:0000256" key="1">
    <source>
        <dbReference type="ARBA" id="ARBA00007274"/>
    </source>
</evidence>
<dbReference type="OrthoDB" id="9812571at2"/>
<comment type="similarity">
    <text evidence="1">Belongs to the transferase hexapeptide repeat family.</text>
</comment>
<protein>
    <submittedName>
        <fullName evidence="2">Capsule biosynthesis protein CapG</fullName>
    </submittedName>
</protein>
<dbReference type="InterPro" id="IPR001451">
    <property type="entry name" value="Hexapep"/>
</dbReference>
<dbReference type="STRING" id="421531.IX38_05590"/>
<dbReference type="Proteomes" id="UP000028703">
    <property type="component" value="Unassembled WGS sequence"/>
</dbReference>
<sequence>MMFIFRIVLKIHSVYHAFLNKASLEAAKYRGMKVGKNFNMPDKVYFGTEPYLIEIGNDVNIAAGVRFVNHGGTTTLLRKLPGYENARIFGRIKIGNNSTIGINCVITHDVQIGNNCILGANSVLSQSMPDNTVFIGNPAQFLCTIEDYGDIVLKSSPEYPRELEKDRKKLDEYIKANLPYKFKKARRIK</sequence>
<dbReference type="PANTHER" id="PTHR43300">
    <property type="entry name" value="ACETYLTRANSFERASE"/>
    <property type="match status" value="1"/>
</dbReference>
<proteinExistence type="inferred from homology"/>
<evidence type="ECO:0000313" key="3">
    <source>
        <dbReference type="Proteomes" id="UP000028703"/>
    </source>
</evidence>
<dbReference type="InterPro" id="IPR011004">
    <property type="entry name" value="Trimer_LpxA-like_sf"/>
</dbReference>
<dbReference type="eggNOG" id="COG0110">
    <property type="taxonomic scope" value="Bacteria"/>
</dbReference>
<dbReference type="PANTHER" id="PTHR43300:SF11">
    <property type="entry name" value="ACETYLTRANSFERASE RV3034C-RELATED"/>
    <property type="match status" value="1"/>
</dbReference>
<accession>A0A085ZUY3</accession>
<dbReference type="SUPFAM" id="SSF51161">
    <property type="entry name" value="Trimeric LpxA-like enzymes"/>
    <property type="match status" value="1"/>
</dbReference>
<keyword evidence="3" id="KW-1185">Reference proteome</keyword>
<dbReference type="RefSeq" id="WP_051884495.1">
    <property type="nucleotide sequence ID" value="NZ_JPRO01000003.1"/>
</dbReference>
<organism evidence="2 3">
    <name type="scientific">Chryseobacterium luteum</name>
    <dbReference type="NCBI Taxonomy" id="421531"/>
    <lineage>
        <taxon>Bacteria</taxon>
        <taxon>Pseudomonadati</taxon>
        <taxon>Bacteroidota</taxon>
        <taxon>Flavobacteriia</taxon>
        <taxon>Flavobacteriales</taxon>
        <taxon>Weeksellaceae</taxon>
        <taxon>Chryseobacterium group</taxon>
        <taxon>Chryseobacterium</taxon>
    </lineage>
</organism>
<dbReference type="CDD" id="cd04647">
    <property type="entry name" value="LbH_MAT_like"/>
    <property type="match status" value="1"/>
</dbReference>
<dbReference type="AlphaFoldDB" id="A0A085ZUY3"/>
<dbReference type="InterPro" id="IPR050179">
    <property type="entry name" value="Trans_hexapeptide_repeat"/>
</dbReference>
<dbReference type="Gene3D" id="2.160.10.10">
    <property type="entry name" value="Hexapeptide repeat proteins"/>
    <property type="match status" value="1"/>
</dbReference>
<dbReference type="EMBL" id="JPRO01000003">
    <property type="protein sequence ID" value="KFF08247.1"/>
    <property type="molecule type" value="Genomic_DNA"/>
</dbReference>
<name>A0A085ZUY3_9FLAO</name>
<dbReference type="Pfam" id="PF00132">
    <property type="entry name" value="Hexapep"/>
    <property type="match status" value="1"/>
</dbReference>
<evidence type="ECO:0000313" key="2">
    <source>
        <dbReference type="EMBL" id="KFF08247.1"/>
    </source>
</evidence>
<comment type="caution">
    <text evidence="2">The sequence shown here is derived from an EMBL/GenBank/DDBJ whole genome shotgun (WGS) entry which is preliminary data.</text>
</comment>
<reference evidence="2 3" key="1">
    <citation type="submission" date="2014-07" db="EMBL/GenBank/DDBJ databases">
        <title>Genome of Chryseobacterium luteum DSM 18605.</title>
        <authorList>
            <person name="Stropko S.J."/>
            <person name="Pipes S.E."/>
            <person name="Newman J.D."/>
        </authorList>
    </citation>
    <scope>NUCLEOTIDE SEQUENCE [LARGE SCALE GENOMIC DNA]</scope>
    <source>
        <strain evidence="2 3">DSM 18605</strain>
    </source>
</reference>